<name>A0A0H5QGB1_9ZZZZ</name>
<dbReference type="AlphaFoldDB" id="A0A0H5QGB1"/>
<organism evidence="1">
    <name type="scientific">uncultured prokaryote</name>
    <dbReference type="NCBI Taxonomy" id="198431"/>
    <lineage>
        <taxon>unclassified sequences</taxon>
        <taxon>environmental samples</taxon>
    </lineage>
</organism>
<proteinExistence type="predicted"/>
<sequence>MKGGKRKGAWAAPVAPAPARREIHHSTLSWVVEVAERPTVEGLRDALDFFERYELEVVERLRDGGTSWNDLRHAYGVSTPQGARLRVVRLRERLAGRPRSAHR</sequence>
<protein>
    <submittedName>
        <fullName evidence="1">Uncharacterized protein</fullName>
    </submittedName>
</protein>
<reference evidence="1" key="2">
    <citation type="submission" date="2015-07" db="EMBL/GenBank/DDBJ databases">
        <title>Plasmids, circular viruses and viroids from rat gut.</title>
        <authorList>
            <person name="Jorgensen T.J."/>
            <person name="Hansen M.A."/>
            <person name="Xu Z."/>
            <person name="Tabak M.A."/>
            <person name="Sorensen S.J."/>
            <person name="Hansen L.H."/>
        </authorList>
    </citation>
    <scope>NUCLEOTIDE SEQUENCE</scope>
    <source>
        <strain evidence="1">RGRH0457</strain>
    </source>
</reference>
<reference evidence="1" key="1">
    <citation type="submission" date="2015-06" db="EMBL/GenBank/DDBJ databases">
        <authorList>
            <person name="Joergensen T."/>
        </authorList>
    </citation>
    <scope>NUCLEOTIDE SEQUENCE</scope>
    <source>
        <strain evidence="1">RGRH0457</strain>
    </source>
</reference>
<dbReference type="EMBL" id="LN853099">
    <property type="protein sequence ID" value="CRY95057.1"/>
    <property type="molecule type" value="Genomic_DNA"/>
</dbReference>
<accession>A0A0H5QGB1</accession>
<evidence type="ECO:0000313" key="1">
    <source>
        <dbReference type="EMBL" id="CRY95057.1"/>
    </source>
</evidence>